<dbReference type="Gene3D" id="2.60.40.10">
    <property type="entry name" value="Immunoglobulins"/>
    <property type="match status" value="2"/>
</dbReference>
<dbReference type="PROSITE" id="PS50835">
    <property type="entry name" value="IG_LIKE"/>
    <property type="match status" value="1"/>
</dbReference>
<keyword evidence="3" id="KW-1003">Cell membrane</keyword>
<dbReference type="SUPFAM" id="SSF81321">
    <property type="entry name" value="Family A G protein-coupled receptor-like"/>
    <property type="match status" value="3"/>
</dbReference>
<evidence type="ECO:0000256" key="6">
    <source>
        <dbReference type="ARBA" id="ARBA00022737"/>
    </source>
</evidence>
<evidence type="ECO:0000256" key="8">
    <source>
        <dbReference type="ARBA" id="ARBA00023040"/>
    </source>
</evidence>
<evidence type="ECO:0000256" key="2">
    <source>
        <dbReference type="ARBA" id="ARBA00010663"/>
    </source>
</evidence>
<evidence type="ECO:0000256" key="4">
    <source>
        <dbReference type="ARBA" id="ARBA00022507"/>
    </source>
</evidence>
<feature type="transmembrane region" description="Helical" evidence="15">
    <location>
        <begin position="285"/>
        <end position="305"/>
    </location>
</feature>
<evidence type="ECO:0000256" key="1">
    <source>
        <dbReference type="ARBA" id="ARBA00004651"/>
    </source>
</evidence>
<dbReference type="FunFam" id="2.60.40.10:FF:000033">
    <property type="entry name" value="Killer cell immunoglobulin-like receptor"/>
    <property type="match status" value="1"/>
</dbReference>
<comment type="caution">
    <text evidence="17">The sequence shown here is derived from an EMBL/GenBank/DDBJ whole genome shotgun (WGS) entry which is preliminary data.</text>
</comment>
<dbReference type="Proteomes" id="UP000664991">
    <property type="component" value="Chromosome 14"/>
</dbReference>
<keyword evidence="9 15" id="KW-0472">Membrane</keyword>
<dbReference type="Pfam" id="PF03402">
    <property type="entry name" value="V1R"/>
    <property type="match status" value="3"/>
</dbReference>
<dbReference type="EMBL" id="JAEMGP010000014">
    <property type="protein sequence ID" value="KAG5201217.1"/>
    <property type="molecule type" value="Genomic_DNA"/>
</dbReference>
<dbReference type="PANTHER" id="PTHR24062">
    <property type="entry name" value="VOMERONASAL TYPE-1 RECEPTOR"/>
    <property type="match status" value="1"/>
</dbReference>
<dbReference type="SUPFAM" id="SSF48726">
    <property type="entry name" value="Immunoglobulin"/>
    <property type="match status" value="2"/>
</dbReference>
<dbReference type="GO" id="GO:0019236">
    <property type="term" value="P:response to pheromone"/>
    <property type="evidence" value="ECO:0007669"/>
    <property type="project" value="UniProtKB-KW"/>
</dbReference>
<evidence type="ECO:0000256" key="13">
    <source>
        <dbReference type="ARBA" id="ARBA00023224"/>
    </source>
</evidence>
<keyword evidence="5 15" id="KW-0812">Transmembrane</keyword>
<dbReference type="AlphaFoldDB" id="A0A836A6V1"/>
<keyword evidence="11" id="KW-0675">Receptor</keyword>
<evidence type="ECO:0000256" key="10">
    <source>
        <dbReference type="ARBA" id="ARBA00023157"/>
    </source>
</evidence>
<dbReference type="InterPro" id="IPR036179">
    <property type="entry name" value="Ig-like_dom_sf"/>
</dbReference>
<dbReference type="GO" id="GO:0005886">
    <property type="term" value="C:plasma membrane"/>
    <property type="evidence" value="ECO:0007669"/>
    <property type="project" value="UniProtKB-SubCell"/>
</dbReference>
<dbReference type="GO" id="GO:0016503">
    <property type="term" value="F:pheromone receptor activity"/>
    <property type="evidence" value="ECO:0007669"/>
    <property type="project" value="InterPro"/>
</dbReference>
<keyword evidence="8" id="KW-0297">G-protein coupled receptor</keyword>
<evidence type="ECO:0000256" key="15">
    <source>
        <dbReference type="SAM" id="Phobius"/>
    </source>
</evidence>
<sequence>MSFALYREGEAAPLQYRDSEQPWADFPLLGARAPGTYTCYYHTPSAPYVLSARSEPLVVRADGYLRKPSLQAHRSGAVTEGQEVTLQCQRPATELGPVMFALLKAGSAAPVQVRPSAGRETDFSLLSVSAGDSGNYSCVYYQARAPFLASQASPRLEIRVAGEIKCGNPRPLVVAQEHCWCLYLQRLLSAPHHSEVLPMSFHGEALRTIGQAALKTTYLTQMGVGALGNAILLFHNIAPGLPGHSPRPPHTILTHMALANLLFLLSSGVTYTMAAFVLGNPLSSLGWILELLGSALELLAGRLVLLSSPSAGTVVLWSTSDAVFIGLVVWSCGSSVLLLHRHHQRVPYIHTPTGHHRCPPETTAARTILMLVVTFVIFYVDTLDILSMFFHKDALRTTSQAALKITYLTQMGIGSLVNVILFFHSISLVLIGQSQRPTDMIHTHMAVANLLVLLSPGIAHTMAASFPRKPLSGLGCKFVYYVQRVARSTALCSTCVLSTYQSFTLTPRRAEWVVLRGRAPRVAGPSCCTCWMLSFIMHITAPLKTTGPPNMHNYTDTKDKWFCSSSPDEIGTSYLWSVSDAVFIGLMVWSSGSMVLLLLRHRQRVGNGALADVTLFFCSVSPALLGHKRRPLQTTVAHMAVANSWVLLSAGPPHTMAAFVSRKPLSSLGCKFVYYIQRVARSTALCSPCILSTYQAFTLTPRRAEWAMLRGKAPRVTGPSYCTCWMLSLLMNIWIPVSISGPQDKHNYTDAQGMWFCSPSASKAGFVYLWSTSDAVFLTLMV</sequence>
<feature type="domain" description="Ig-like" evidence="16">
    <location>
        <begin position="68"/>
        <end position="138"/>
    </location>
</feature>
<evidence type="ECO:0000256" key="3">
    <source>
        <dbReference type="ARBA" id="ARBA00022475"/>
    </source>
</evidence>
<feature type="transmembrane region" description="Helical" evidence="15">
    <location>
        <begin position="411"/>
        <end position="431"/>
    </location>
</feature>
<name>A0A836A6V1_SHEEP</name>
<keyword evidence="4" id="KW-0589">Pheromone response</keyword>
<feature type="transmembrane region" description="Helical" evidence="15">
    <location>
        <begin position="257"/>
        <end position="278"/>
    </location>
</feature>
<evidence type="ECO:0000259" key="16">
    <source>
        <dbReference type="PROSITE" id="PS50835"/>
    </source>
</evidence>
<reference evidence="17 18" key="1">
    <citation type="submission" date="2020-12" db="EMBL/GenBank/DDBJ databases">
        <title>De novo assembly of Tibetan sheep genome.</title>
        <authorList>
            <person name="Li X."/>
        </authorList>
    </citation>
    <scope>NUCLEOTIDE SEQUENCE [LARGE SCALE GENOMIC DNA]</scope>
    <source>
        <tissue evidence="17">Heart</tissue>
    </source>
</reference>
<keyword evidence="14" id="KW-0393">Immunoglobulin domain</keyword>
<organism evidence="17 18">
    <name type="scientific">Ovis aries</name>
    <name type="common">Sheep</name>
    <dbReference type="NCBI Taxonomy" id="9940"/>
    <lineage>
        <taxon>Eukaryota</taxon>
        <taxon>Metazoa</taxon>
        <taxon>Chordata</taxon>
        <taxon>Craniata</taxon>
        <taxon>Vertebrata</taxon>
        <taxon>Euteleostomi</taxon>
        <taxon>Mammalia</taxon>
        <taxon>Eutheria</taxon>
        <taxon>Laurasiatheria</taxon>
        <taxon>Artiodactyla</taxon>
        <taxon>Ruminantia</taxon>
        <taxon>Pecora</taxon>
        <taxon>Bovidae</taxon>
        <taxon>Caprinae</taxon>
        <taxon>Ovis</taxon>
    </lineage>
</organism>
<evidence type="ECO:0000313" key="17">
    <source>
        <dbReference type="EMBL" id="KAG5201217.1"/>
    </source>
</evidence>
<feature type="transmembrane region" description="Helical" evidence="15">
    <location>
        <begin position="367"/>
        <end position="391"/>
    </location>
</feature>
<keyword evidence="12" id="KW-0325">Glycoprotein</keyword>
<dbReference type="InterPro" id="IPR013783">
    <property type="entry name" value="Ig-like_fold"/>
</dbReference>
<dbReference type="Gene3D" id="1.20.1070.10">
    <property type="entry name" value="Rhodopsin 7-helix transmembrane proteins"/>
    <property type="match status" value="2"/>
</dbReference>
<keyword evidence="6" id="KW-0677">Repeat</keyword>
<evidence type="ECO:0000256" key="5">
    <source>
        <dbReference type="ARBA" id="ARBA00022692"/>
    </source>
</evidence>
<keyword evidence="10" id="KW-1015">Disulfide bond</keyword>
<evidence type="ECO:0000313" key="18">
    <source>
        <dbReference type="Proteomes" id="UP000664991"/>
    </source>
</evidence>
<proteinExistence type="inferred from homology"/>
<comment type="subcellular location">
    <subcellularLocation>
        <location evidence="1">Cell membrane</location>
        <topology evidence="1">Multi-pass membrane protein</topology>
    </subcellularLocation>
</comment>
<evidence type="ECO:0000256" key="14">
    <source>
        <dbReference type="ARBA" id="ARBA00023319"/>
    </source>
</evidence>
<evidence type="ECO:0000256" key="9">
    <source>
        <dbReference type="ARBA" id="ARBA00023136"/>
    </source>
</evidence>
<evidence type="ECO:0000256" key="11">
    <source>
        <dbReference type="ARBA" id="ARBA00023170"/>
    </source>
</evidence>
<accession>A0A836A6V1</accession>
<dbReference type="Pfam" id="PF13895">
    <property type="entry name" value="Ig_2"/>
    <property type="match status" value="1"/>
</dbReference>
<dbReference type="InterPro" id="IPR007110">
    <property type="entry name" value="Ig-like_dom"/>
</dbReference>
<keyword evidence="13" id="KW-0807">Transducer</keyword>
<gene>
    <name evidence="17" type="ORF">JEQ12_005751</name>
</gene>
<evidence type="ECO:0000256" key="7">
    <source>
        <dbReference type="ARBA" id="ARBA00022989"/>
    </source>
</evidence>
<feature type="transmembrane region" description="Helical" evidence="15">
    <location>
        <begin position="317"/>
        <end position="339"/>
    </location>
</feature>
<dbReference type="InterPro" id="IPR004072">
    <property type="entry name" value="Vmron_rcpt_1"/>
</dbReference>
<feature type="transmembrane region" description="Helical" evidence="15">
    <location>
        <begin position="443"/>
        <end position="466"/>
    </location>
</feature>
<keyword evidence="7 15" id="KW-1133">Transmembrane helix</keyword>
<evidence type="ECO:0000256" key="12">
    <source>
        <dbReference type="ARBA" id="ARBA00023180"/>
    </source>
</evidence>
<comment type="similarity">
    <text evidence="2">Belongs to the G-protein coupled receptor 1 family.</text>
</comment>
<protein>
    <recommendedName>
        <fullName evidence="16">Ig-like domain-containing protein</fullName>
    </recommendedName>
</protein>